<comment type="caution">
    <text evidence="2">The sequence shown here is derived from an EMBL/GenBank/DDBJ whole genome shotgun (WGS) entry which is preliminary data.</text>
</comment>
<evidence type="ECO:0008006" key="4">
    <source>
        <dbReference type="Google" id="ProtNLM"/>
    </source>
</evidence>
<gene>
    <name evidence="2" type="ORF">ABEB36_010884</name>
</gene>
<dbReference type="Proteomes" id="UP001566132">
    <property type="component" value="Unassembled WGS sequence"/>
</dbReference>
<name>A0ABD1EDN6_HYPHA</name>
<evidence type="ECO:0000313" key="3">
    <source>
        <dbReference type="Proteomes" id="UP001566132"/>
    </source>
</evidence>
<accession>A0ABD1EDN6</accession>
<dbReference type="EMBL" id="JBDJPC010000008">
    <property type="protein sequence ID" value="KAL1492658.1"/>
    <property type="molecule type" value="Genomic_DNA"/>
</dbReference>
<evidence type="ECO:0000256" key="1">
    <source>
        <dbReference type="SAM" id="MobiDB-lite"/>
    </source>
</evidence>
<reference evidence="2 3" key="1">
    <citation type="submission" date="2024-05" db="EMBL/GenBank/DDBJ databases">
        <title>Genetic variation in Jamaican populations of the coffee berry borer (Hypothenemus hampei).</title>
        <authorList>
            <person name="Errbii M."/>
            <person name="Myrie A."/>
        </authorList>
    </citation>
    <scope>NUCLEOTIDE SEQUENCE [LARGE SCALE GENOMIC DNA]</scope>
    <source>
        <strain evidence="2">JA-Hopewell-2020-01-JO</strain>
        <tissue evidence="2">Whole body</tissue>
    </source>
</reference>
<keyword evidence="3" id="KW-1185">Reference proteome</keyword>
<proteinExistence type="predicted"/>
<dbReference type="AlphaFoldDB" id="A0ABD1EDN6"/>
<sequence>MALPEISYHAALQQLRIEDPQCNNKYIKAGKTTDQLLRHAVAHEYVILGRTPEEIIEHKGSSTFDFEALKRDFKVICEDYENDVNPGQKYKCLDFCSRILYEVGPESRQVNDKEVRIKTAFVFKEGANTYTPESSNTKIVLTVRHASLLALLTLERINVVALQMTPPRPLLTPLAGAVFPKDDLGALAGILGADPIAVLCTINASCQSGGQYLPNSRLYVALVAAVVATKNVKTKAIRDIILKKTAKQYLTAKKVWDADKFAVYESHAHGGIPGYPSPDEIIDAFDSLHKINPMQSLQASRQTRQPSSIMIPQPFQQPSGPTQPEHSGSA</sequence>
<protein>
    <recommendedName>
        <fullName evidence="4">Nucleoprotein</fullName>
    </recommendedName>
</protein>
<organism evidence="2 3">
    <name type="scientific">Hypothenemus hampei</name>
    <name type="common">Coffee berry borer</name>
    <dbReference type="NCBI Taxonomy" id="57062"/>
    <lineage>
        <taxon>Eukaryota</taxon>
        <taxon>Metazoa</taxon>
        <taxon>Ecdysozoa</taxon>
        <taxon>Arthropoda</taxon>
        <taxon>Hexapoda</taxon>
        <taxon>Insecta</taxon>
        <taxon>Pterygota</taxon>
        <taxon>Neoptera</taxon>
        <taxon>Endopterygota</taxon>
        <taxon>Coleoptera</taxon>
        <taxon>Polyphaga</taxon>
        <taxon>Cucujiformia</taxon>
        <taxon>Curculionidae</taxon>
        <taxon>Scolytinae</taxon>
        <taxon>Hypothenemus</taxon>
    </lineage>
</organism>
<evidence type="ECO:0000313" key="2">
    <source>
        <dbReference type="EMBL" id="KAL1492658.1"/>
    </source>
</evidence>
<feature type="region of interest" description="Disordered" evidence="1">
    <location>
        <begin position="295"/>
        <end position="330"/>
    </location>
</feature>